<reference evidence="1" key="1">
    <citation type="journal article" date="2015" name="Nature">
        <title>Complex archaea that bridge the gap between prokaryotes and eukaryotes.</title>
        <authorList>
            <person name="Spang A."/>
            <person name="Saw J.H."/>
            <person name="Jorgensen S.L."/>
            <person name="Zaremba-Niedzwiedzka K."/>
            <person name="Martijn J."/>
            <person name="Lind A.E."/>
            <person name="van Eijk R."/>
            <person name="Schleper C."/>
            <person name="Guy L."/>
            <person name="Ettema T.J."/>
        </authorList>
    </citation>
    <scope>NUCLEOTIDE SEQUENCE</scope>
</reference>
<organism evidence="1">
    <name type="scientific">marine sediment metagenome</name>
    <dbReference type="NCBI Taxonomy" id="412755"/>
    <lineage>
        <taxon>unclassified sequences</taxon>
        <taxon>metagenomes</taxon>
        <taxon>ecological metagenomes</taxon>
    </lineage>
</organism>
<name>A0A0F9G5A8_9ZZZZ</name>
<dbReference type="EMBL" id="LAZR01019074">
    <property type="protein sequence ID" value="KKL93883.1"/>
    <property type="molecule type" value="Genomic_DNA"/>
</dbReference>
<accession>A0A0F9G5A8</accession>
<proteinExistence type="predicted"/>
<dbReference type="AlphaFoldDB" id="A0A0F9G5A8"/>
<gene>
    <name evidence="1" type="ORF">LCGC14_1870240</name>
</gene>
<evidence type="ECO:0000313" key="1">
    <source>
        <dbReference type="EMBL" id="KKL93883.1"/>
    </source>
</evidence>
<comment type="caution">
    <text evidence="1">The sequence shown here is derived from an EMBL/GenBank/DDBJ whole genome shotgun (WGS) entry which is preliminary data.</text>
</comment>
<protein>
    <submittedName>
        <fullName evidence="1">Uncharacterized protein</fullName>
    </submittedName>
</protein>
<sequence length="60" mass="7389">MFLYDMIEMVMYVNDLSKGIKILKLFETKNTIFYFIRYHPELTPFENIKLNFCESITERR</sequence>